<protein>
    <submittedName>
        <fullName evidence="8">Uncharacterized protein</fullName>
    </submittedName>
</protein>
<dbReference type="PANTHER" id="PTHR40621:SF11">
    <property type="entry name" value="TRANSCRIPTION FACTOR KAPC-RELATED"/>
    <property type="match status" value="1"/>
</dbReference>
<feature type="compositionally biased region" description="Polar residues" evidence="7">
    <location>
        <begin position="77"/>
        <end position="105"/>
    </location>
</feature>
<evidence type="ECO:0000256" key="6">
    <source>
        <dbReference type="ARBA" id="ARBA00023242"/>
    </source>
</evidence>
<evidence type="ECO:0000256" key="4">
    <source>
        <dbReference type="ARBA" id="ARBA00023125"/>
    </source>
</evidence>
<keyword evidence="6" id="KW-0539">Nucleus</keyword>
<comment type="caution">
    <text evidence="8">The sequence shown here is derived from an EMBL/GenBank/DDBJ whole genome shotgun (WGS) entry which is preliminary data.</text>
</comment>
<dbReference type="Proteomes" id="UP000664534">
    <property type="component" value="Unassembled WGS sequence"/>
</dbReference>
<dbReference type="PANTHER" id="PTHR40621">
    <property type="entry name" value="TRANSCRIPTION FACTOR KAPC-RELATED"/>
    <property type="match status" value="1"/>
</dbReference>
<comment type="similarity">
    <text evidence="2">Belongs to the bZIP family.</text>
</comment>
<evidence type="ECO:0000256" key="3">
    <source>
        <dbReference type="ARBA" id="ARBA00023015"/>
    </source>
</evidence>
<dbReference type="SUPFAM" id="SSF111430">
    <property type="entry name" value="YAP1 redox domain"/>
    <property type="match status" value="1"/>
</dbReference>
<dbReference type="InterPro" id="IPR023167">
    <property type="entry name" value="Yap1_redox_dom_sf"/>
</dbReference>
<keyword evidence="4" id="KW-0238">DNA-binding</keyword>
<keyword evidence="9" id="KW-1185">Reference proteome</keyword>
<dbReference type="EMBL" id="CAJPDT010000035">
    <property type="protein sequence ID" value="CAF9924113.1"/>
    <property type="molecule type" value="Genomic_DNA"/>
</dbReference>
<dbReference type="InterPro" id="IPR050936">
    <property type="entry name" value="AP-1-like"/>
</dbReference>
<name>A0A8H3IM66_9LECA</name>
<feature type="region of interest" description="Disordered" evidence="7">
    <location>
        <begin position="73"/>
        <end position="110"/>
    </location>
</feature>
<keyword evidence="3" id="KW-0805">Transcription regulation</keyword>
<comment type="subcellular location">
    <subcellularLocation>
        <location evidence="1">Nucleus</location>
    </subcellularLocation>
</comment>
<proteinExistence type="inferred from homology"/>
<evidence type="ECO:0000256" key="5">
    <source>
        <dbReference type="ARBA" id="ARBA00023163"/>
    </source>
</evidence>
<dbReference type="OrthoDB" id="2590011at2759"/>
<gene>
    <name evidence="8" type="ORF">IMSHALPRED_006108</name>
</gene>
<evidence type="ECO:0000313" key="8">
    <source>
        <dbReference type="EMBL" id="CAF9924113.1"/>
    </source>
</evidence>
<keyword evidence="5" id="KW-0804">Transcription</keyword>
<evidence type="ECO:0000256" key="2">
    <source>
        <dbReference type="ARBA" id="ARBA00007163"/>
    </source>
</evidence>
<sequence length="301" mass="33303">MSLIQVRDKLQSQVDSLRTTVLLSNIPLPEGIEAFDPSSPPLRPLSDLDMPATVSYTNDTLDHPRLHVNFPQRQEDSSQGLDYPTQTYPQSSPYEAPQQYPNLPQSAPDLPNDFSLNTMNVSSSSSRPHPATDTRATALVDTIETAIDFILALEHPCIPHLPYQDPPSTDPANHMMMASTPLMARSPDPPQFNSSWTASGTIIKELLNLSSSINLEGEITPVEAWHRLHDHPDFWRLNRDQIESLKQELSTKVRCCGFGAVLDENVFMHALNRTLASSAVASSGAESRRSFGNALYASSER</sequence>
<reference evidence="8" key="1">
    <citation type="submission" date="2021-03" db="EMBL/GenBank/DDBJ databases">
        <authorList>
            <person name="Tagirdzhanova G."/>
        </authorList>
    </citation>
    <scope>NUCLEOTIDE SEQUENCE</scope>
</reference>
<evidence type="ECO:0000256" key="7">
    <source>
        <dbReference type="SAM" id="MobiDB-lite"/>
    </source>
</evidence>
<evidence type="ECO:0000313" key="9">
    <source>
        <dbReference type="Proteomes" id="UP000664534"/>
    </source>
</evidence>
<accession>A0A8H3IM66</accession>
<dbReference type="GO" id="GO:0090575">
    <property type="term" value="C:RNA polymerase II transcription regulator complex"/>
    <property type="evidence" value="ECO:0007669"/>
    <property type="project" value="TreeGrafter"/>
</dbReference>
<organism evidence="8 9">
    <name type="scientific">Imshaugia aleurites</name>
    <dbReference type="NCBI Taxonomy" id="172621"/>
    <lineage>
        <taxon>Eukaryota</taxon>
        <taxon>Fungi</taxon>
        <taxon>Dikarya</taxon>
        <taxon>Ascomycota</taxon>
        <taxon>Pezizomycotina</taxon>
        <taxon>Lecanoromycetes</taxon>
        <taxon>OSLEUM clade</taxon>
        <taxon>Lecanoromycetidae</taxon>
        <taxon>Lecanorales</taxon>
        <taxon>Lecanorineae</taxon>
        <taxon>Parmeliaceae</taxon>
        <taxon>Imshaugia</taxon>
    </lineage>
</organism>
<dbReference type="Gene3D" id="1.10.238.100">
    <property type="entry name" value="YAP1 redox domain. Chain B"/>
    <property type="match status" value="1"/>
</dbReference>
<dbReference type="AlphaFoldDB" id="A0A8H3IM66"/>
<dbReference type="GO" id="GO:0001228">
    <property type="term" value="F:DNA-binding transcription activator activity, RNA polymerase II-specific"/>
    <property type="evidence" value="ECO:0007669"/>
    <property type="project" value="TreeGrafter"/>
</dbReference>
<evidence type="ECO:0000256" key="1">
    <source>
        <dbReference type="ARBA" id="ARBA00004123"/>
    </source>
</evidence>
<dbReference type="GO" id="GO:0000976">
    <property type="term" value="F:transcription cis-regulatory region binding"/>
    <property type="evidence" value="ECO:0007669"/>
    <property type="project" value="InterPro"/>
</dbReference>